<evidence type="ECO:0000313" key="3">
    <source>
        <dbReference type="Proteomes" id="UP000010408"/>
    </source>
</evidence>
<dbReference type="Pfam" id="PF11363">
    <property type="entry name" value="DUF3164"/>
    <property type="match status" value="1"/>
</dbReference>
<reference evidence="2 3" key="1">
    <citation type="submission" date="2012-05" db="EMBL/GenBank/DDBJ databases">
        <authorList>
            <person name="Weinstock G."/>
            <person name="Sodergren E."/>
            <person name="Lobos E.A."/>
            <person name="Fulton L."/>
            <person name="Fulton R."/>
            <person name="Courtney L."/>
            <person name="Fronick C."/>
            <person name="O'Laughlin M."/>
            <person name="Godfrey J."/>
            <person name="Wilson R.M."/>
            <person name="Miner T."/>
            <person name="Farmer C."/>
            <person name="Delehaunty K."/>
            <person name="Cordes M."/>
            <person name="Minx P."/>
            <person name="Tomlinson C."/>
            <person name="Chen J."/>
            <person name="Wollam A."/>
            <person name="Pepin K.H."/>
            <person name="Bhonagiri V."/>
            <person name="Zhang X."/>
            <person name="Suruliraj S."/>
            <person name="Warren W."/>
            <person name="Mitreva M."/>
            <person name="Mardis E.R."/>
            <person name="Wilson R.K."/>
        </authorList>
    </citation>
    <scope>NUCLEOTIDE SEQUENCE [LARGE SCALE GENOMIC DNA]</scope>
    <source>
        <strain evidence="2 3">F0037</strain>
    </source>
</reference>
<evidence type="ECO:0000313" key="2">
    <source>
        <dbReference type="EMBL" id="EKY01769.1"/>
    </source>
</evidence>
<dbReference type="AlphaFoldDB" id="L1NE50"/>
<sequence length="221" mass="25343">MQEKKTVQLTEDEAAEYQRLKEAEAKRREEAKLKEARKEFRAMAEEAVVEVFGDIKHAEGVIRDTKLRVLGAFHALLDLKVGELGTRGEQGSYAFMNKAQTRRITIGRYKKFSYDATAEDGIEKVKSFLSSLGDNTEDEDKRKLVSAVLDLLSKDRYGHIQPDKILELERLVDKFGDEQFTRGVAIIKESLIFGWTKVYFRAEEKDDMGAWRTVKLSMINV</sequence>
<accession>L1NE50</accession>
<protein>
    <recommendedName>
        <fullName evidence="4">DUF3164 domain-containing protein</fullName>
    </recommendedName>
</protein>
<dbReference type="EMBL" id="AMEQ01000024">
    <property type="protein sequence ID" value="EKY01769.1"/>
    <property type="molecule type" value="Genomic_DNA"/>
</dbReference>
<dbReference type="HOGENOM" id="CLU_104227_0_0_10"/>
<dbReference type="InterPro" id="IPR021505">
    <property type="entry name" value="Phage_B3_Orf6"/>
</dbReference>
<dbReference type="RefSeq" id="WP_005469123.1">
    <property type="nucleotide sequence ID" value="NZ_KB291045.1"/>
</dbReference>
<organism evidence="2 3">
    <name type="scientific">Porphyromonas catoniae F0037</name>
    <dbReference type="NCBI Taxonomy" id="1127696"/>
    <lineage>
        <taxon>Bacteria</taxon>
        <taxon>Pseudomonadati</taxon>
        <taxon>Bacteroidota</taxon>
        <taxon>Bacteroidia</taxon>
        <taxon>Bacteroidales</taxon>
        <taxon>Porphyromonadaceae</taxon>
        <taxon>Porphyromonas</taxon>
    </lineage>
</organism>
<gene>
    <name evidence="2" type="ORF">HMPREF9134_00829</name>
</gene>
<feature type="coiled-coil region" evidence="1">
    <location>
        <begin position="7"/>
        <end position="46"/>
    </location>
</feature>
<evidence type="ECO:0008006" key="4">
    <source>
        <dbReference type="Google" id="ProtNLM"/>
    </source>
</evidence>
<dbReference type="Proteomes" id="UP000010408">
    <property type="component" value="Unassembled WGS sequence"/>
</dbReference>
<keyword evidence="1" id="KW-0175">Coiled coil</keyword>
<dbReference type="PATRIC" id="fig|1127696.3.peg.747"/>
<evidence type="ECO:0000256" key="1">
    <source>
        <dbReference type="SAM" id="Coils"/>
    </source>
</evidence>
<proteinExistence type="predicted"/>
<comment type="caution">
    <text evidence="2">The sequence shown here is derived from an EMBL/GenBank/DDBJ whole genome shotgun (WGS) entry which is preliminary data.</text>
</comment>
<name>L1NE50_9PORP</name>
<dbReference type="STRING" id="1127696.HMPREF9134_00829"/>